<dbReference type="PROSITE" id="PS50011">
    <property type="entry name" value="PROTEIN_KINASE_DOM"/>
    <property type="match status" value="1"/>
</dbReference>
<keyword evidence="6" id="KW-0067">ATP-binding</keyword>
<dbReference type="EnsemblPlants" id="EMT09479">
    <property type="protein sequence ID" value="EMT09479"/>
    <property type="gene ID" value="F775_17546"/>
</dbReference>
<comment type="catalytic activity">
    <reaction evidence="8">
        <text>L-seryl-[protein] + ATP = O-phospho-L-seryl-[protein] + ADP + H(+)</text>
        <dbReference type="Rhea" id="RHEA:17989"/>
        <dbReference type="Rhea" id="RHEA-COMP:9863"/>
        <dbReference type="Rhea" id="RHEA-COMP:11604"/>
        <dbReference type="ChEBI" id="CHEBI:15378"/>
        <dbReference type="ChEBI" id="CHEBI:29999"/>
        <dbReference type="ChEBI" id="CHEBI:30616"/>
        <dbReference type="ChEBI" id="CHEBI:83421"/>
        <dbReference type="ChEBI" id="CHEBI:456216"/>
        <dbReference type="EC" id="2.7.11.1"/>
    </reaction>
</comment>
<dbReference type="GO" id="GO:0004674">
    <property type="term" value="F:protein serine/threonine kinase activity"/>
    <property type="evidence" value="ECO:0007669"/>
    <property type="project" value="UniProtKB-KW"/>
</dbReference>
<evidence type="ECO:0000256" key="8">
    <source>
        <dbReference type="ARBA" id="ARBA00048679"/>
    </source>
</evidence>
<dbReference type="InterPro" id="IPR011009">
    <property type="entry name" value="Kinase-like_dom_sf"/>
</dbReference>
<sequence length="309" mass="35133">MSGHDDVQFDKEFYNLVNLQHQNIVQLVGYCHETRREYLPYNKTKVLAEVTKRALCFEFVENGSLNSYLFDESKGHGWRTRYAIIKGICNGLKYLHEELKPPIFHLDLKPANILLDKNMIPKIADFGLSRFFKEEKSHSTNSPIGTLLGVVVIKIIAGPPGHCRSAEMSSEQFIKIKRPTIGDIVNMLSETETLENDQGALIDQMSTCMVKDTELIDVHPLQLHFSFRPNKIISCPFHVTNNTDDQHVSVRCVPRLPGADRYYAYLGHVCSVVPPRSTHTIVVTMRQLQQPPDNMDMLDIVVETIPGKD</sequence>
<protein>
    <recommendedName>
        <fullName evidence="1">non-specific serine/threonine protein kinase</fullName>
        <ecNumber evidence="1">2.7.11.1</ecNumber>
    </recommendedName>
</protein>
<evidence type="ECO:0000313" key="10">
    <source>
        <dbReference type="EnsemblPlants" id="EMT09479"/>
    </source>
</evidence>
<dbReference type="PANTHER" id="PTHR45707:SF76">
    <property type="entry name" value="PROTEIN KINASE DOMAIN-CONTAINING PROTEIN"/>
    <property type="match status" value="1"/>
</dbReference>
<dbReference type="AlphaFoldDB" id="M8BRR7"/>
<evidence type="ECO:0000256" key="5">
    <source>
        <dbReference type="ARBA" id="ARBA00022777"/>
    </source>
</evidence>
<evidence type="ECO:0000256" key="4">
    <source>
        <dbReference type="ARBA" id="ARBA00022741"/>
    </source>
</evidence>
<comment type="catalytic activity">
    <reaction evidence="7">
        <text>L-threonyl-[protein] + ATP = O-phospho-L-threonyl-[protein] + ADP + H(+)</text>
        <dbReference type="Rhea" id="RHEA:46608"/>
        <dbReference type="Rhea" id="RHEA-COMP:11060"/>
        <dbReference type="Rhea" id="RHEA-COMP:11605"/>
        <dbReference type="ChEBI" id="CHEBI:15378"/>
        <dbReference type="ChEBI" id="CHEBI:30013"/>
        <dbReference type="ChEBI" id="CHEBI:30616"/>
        <dbReference type="ChEBI" id="CHEBI:61977"/>
        <dbReference type="ChEBI" id="CHEBI:456216"/>
        <dbReference type="EC" id="2.7.11.1"/>
    </reaction>
</comment>
<dbReference type="PROSITE" id="PS00108">
    <property type="entry name" value="PROTEIN_KINASE_ST"/>
    <property type="match status" value="1"/>
</dbReference>
<dbReference type="Gene3D" id="1.10.510.10">
    <property type="entry name" value="Transferase(Phosphotransferase) domain 1"/>
    <property type="match status" value="1"/>
</dbReference>
<dbReference type="PANTHER" id="PTHR45707">
    <property type="entry name" value="C2 CALCIUM/LIPID-BINDING PLANT PHOSPHORIBOSYLTRANSFERASE FAMILY PROTEIN"/>
    <property type="match status" value="1"/>
</dbReference>
<keyword evidence="4" id="KW-0547">Nucleotide-binding</keyword>
<dbReference type="SUPFAM" id="SSF56112">
    <property type="entry name" value="Protein kinase-like (PK-like)"/>
    <property type="match status" value="1"/>
</dbReference>
<proteinExistence type="predicted"/>
<evidence type="ECO:0000256" key="2">
    <source>
        <dbReference type="ARBA" id="ARBA00022527"/>
    </source>
</evidence>
<evidence type="ECO:0000256" key="3">
    <source>
        <dbReference type="ARBA" id="ARBA00022679"/>
    </source>
</evidence>
<evidence type="ECO:0000256" key="6">
    <source>
        <dbReference type="ARBA" id="ARBA00022840"/>
    </source>
</evidence>
<dbReference type="InterPro" id="IPR008271">
    <property type="entry name" value="Ser/Thr_kinase_AS"/>
</dbReference>
<dbReference type="Gene3D" id="2.60.40.10">
    <property type="entry name" value="Immunoglobulins"/>
    <property type="match status" value="1"/>
</dbReference>
<dbReference type="Pfam" id="PF00069">
    <property type="entry name" value="Pkinase"/>
    <property type="match status" value="1"/>
</dbReference>
<evidence type="ECO:0000259" key="9">
    <source>
        <dbReference type="PROSITE" id="PS50011"/>
    </source>
</evidence>
<name>M8BRR7_AEGTA</name>
<keyword evidence="5" id="KW-0418">Kinase</keyword>
<dbReference type="InterPro" id="IPR000719">
    <property type="entry name" value="Prot_kinase_dom"/>
</dbReference>
<dbReference type="InterPro" id="IPR013783">
    <property type="entry name" value="Ig-like_fold"/>
</dbReference>
<keyword evidence="3" id="KW-0808">Transferase</keyword>
<evidence type="ECO:0000256" key="7">
    <source>
        <dbReference type="ARBA" id="ARBA00047899"/>
    </source>
</evidence>
<dbReference type="GO" id="GO:0005524">
    <property type="term" value="F:ATP binding"/>
    <property type="evidence" value="ECO:0007669"/>
    <property type="project" value="UniProtKB-KW"/>
</dbReference>
<dbReference type="FunFam" id="1.10.510.10:FF:001023">
    <property type="entry name" value="Os07g0541700 protein"/>
    <property type="match status" value="1"/>
</dbReference>
<feature type="domain" description="Protein kinase" evidence="9">
    <location>
        <begin position="1"/>
        <end position="309"/>
    </location>
</feature>
<evidence type="ECO:0000256" key="1">
    <source>
        <dbReference type="ARBA" id="ARBA00012513"/>
    </source>
</evidence>
<reference evidence="10" key="1">
    <citation type="submission" date="2015-06" db="UniProtKB">
        <authorList>
            <consortium name="EnsemblPlants"/>
        </authorList>
    </citation>
    <scope>IDENTIFICATION</scope>
</reference>
<accession>M8BRR7</accession>
<dbReference type="SMART" id="SM00220">
    <property type="entry name" value="S_TKc"/>
    <property type="match status" value="1"/>
</dbReference>
<keyword evidence="2" id="KW-0723">Serine/threonine-protein kinase</keyword>
<organism evidence="10">
    <name type="scientific">Aegilops tauschii</name>
    <name type="common">Tausch's goatgrass</name>
    <name type="synonym">Aegilops squarrosa</name>
    <dbReference type="NCBI Taxonomy" id="37682"/>
    <lineage>
        <taxon>Eukaryota</taxon>
        <taxon>Viridiplantae</taxon>
        <taxon>Streptophyta</taxon>
        <taxon>Embryophyta</taxon>
        <taxon>Tracheophyta</taxon>
        <taxon>Spermatophyta</taxon>
        <taxon>Magnoliopsida</taxon>
        <taxon>Liliopsida</taxon>
        <taxon>Poales</taxon>
        <taxon>Poaceae</taxon>
        <taxon>BOP clade</taxon>
        <taxon>Pooideae</taxon>
        <taxon>Triticodae</taxon>
        <taxon>Triticeae</taxon>
        <taxon>Triticinae</taxon>
        <taxon>Aegilops</taxon>
    </lineage>
</organism>
<dbReference type="EC" id="2.7.11.1" evidence="1"/>